<name>A0A271J806_9BACT</name>
<keyword evidence="1" id="KW-0489">Methyltransferase</keyword>
<dbReference type="AlphaFoldDB" id="A0A271J806"/>
<organism evidence="4 5">
    <name type="scientific">Rubrivirga marina</name>
    <dbReference type="NCBI Taxonomy" id="1196024"/>
    <lineage>
        <taxon>Bacteria</taxon>
        <taxon>Pseudomonadati</taxon>
        <taxon>Rhodothermota</taxon>
        <taxon>Rhodothermia</taxon>
        <taxon>Rhodothermales</taxon>
        <taxon>Rubricoccaceae</taxon>
        <taxon>Rubrivirga</taxon>
    </lineage>
</organism>
<dbReference type="GO" id="GO:0008168">
    <property type="term" value="F:methyltransferase activity"/>
    <property type="evidence" value="ECO:0007669"/>
    <property type="project" value="UniProtKB-KW"/>
</dbReference>
<proteinExistence type="predicted"/>
<keyword evidence="5" id="KW-1185">Reference proteome</keyword>
<gene>
    <name evidence="4" type="ORF">BSZ37_11750</name>
</gene>
<evidence type="ECO:0008006" key="6">
    <source>
        <dbReference type="Google" id="ProtNLM"/>
    </source>
</evidence>
<sequence>MSDALHIRLCQSWDANADAWTRVVRDGAIPSRRAGTDAAVVEATLKGLPPGGRVLDVGCGEGWLSRALAALGATVHGVDGSAGLIESAREGGGSFDVVSYGAAEADPARLGGPYDAAVFNFALLDESVAGTLRAAASRLDAGGRVIVQTVHPIAVDPPYADGWRQESFASMAEGFEPMPWYFRTLGSWVRALGTAGLGLTEVVEPTDPDTGHPLSLILVAEPR</sequence>
<accession>A0A271J806</accession>
<evidence type="ECO:0000256" key="3">
    <source>
        <dbReference type="ARBA" id="ARBA00022691"/>
    </source>
</evidence>
<dbReference type="OrthoDB" id="9791837at2"/>
<keyword evidence="2" id="KW-0808">Transferase</keyword>
<dbReference type="Pfam" id="PF13489">
    <property type="entry name" value="Methyltransf_23"/>
    <property type="match status" value="1"/>
</dbReference>
<dbReference type="RefSeq" id="WP_095512379.1">
    <property type="nucleotide sequence ID" value="NZ_MQWD01000001.1"/>
</dbReference>
<keyword evidence="3" id="KW-0949">S-adenosyl-L-methionine</keyword>
<dbReference type="Gene3D" id="3.40.50.150">
    <property type="entry name" value="Vaccinia Virus protein VP39"/>
    <property type="match status" value="1"/>
</dbReference>
<comment type="caution">
    <text evidence="4">The sequence shown here is derived from an EMBL/GenBank/DDBJ whole genome shotgun (WGS) entry which is preliminary data.</text>
</comment>
<evidence type="ECO:0000313" key="5">
    <source>
        <dbReference type="Proteomes" id="UP000216339"/>
    </source>
</evidence>
<dbReference type="EMBL" id="MQWD01000001">
    <property type="protein sequence ID" value="PAP78759.1"/>
    <property type="molecule type" value="Genomic_DNA"/>
</dbReference>
<protein>
    <recommendedName>
        <fullName evidence="6">Methyltransferase domain-containing protein</fullName>
    </recommendedName>
</protein>
<dbReference type="PANTHER" id="PTHR43464">
    <property type="entry name" value="METHYLTRANSFERASE"/>
    <property type="match status" value="1"/>
</dbReference>
<dbReference type="PANTHER" id="PTHR43464:SF19">
    <property type="entry name" value="UBIQUINONE BIOSYNTHESIS O-METHYLTRANSFERASE, MITOCHONDRIAL"/>
    <property type="match status" value="1"/>
</dbReference>
<evidence type="ECO:0000256" key="2">
    <source>
        <dbReference type="ARBA" id="ARBA00022679"/>
    </source>
</evidence>
<dbReference type="InterPro" id="IPR029063">
    <property type="entry name" value="SAM-dependent_MTases_sf"/>
</dbReference>
<evidence type="ECO:0000313" key="4">
    <source>
        <dbReference type="EMBL" id="PAP78759.1"/>
    </source>
</evidence>
<dbReference type="Proteomes" id="UP000216339">
    <property type="component" value="Unassembled WGS sequence"/>
</dbReference>
<dbReference type="CDD" id="cd02440">
    <property type="entry name" value="AdoMet_MTases"/>
    <property type="match status" value="1"/>
</dbReference>
<dbReference type="SUPFAM" id="SSF53335">
    <property type="entry name" value="S-adenosyl-L-methionine-dependent methyltransferases"/>
    <property type="match status" value="1"/>
</dbReference>
<reference evidence="4 5" key="1">
    <citation type="submission" date="2016-11" db="EMBL/GenBank/DDBJ databases">
        <title>Study of marine rhodopsin-containing bacteria.</title>
        <authorList>
            <person name="Yoshizawa S."/>
            <person name="Kumagai Y."/>
            <person name="Kogure K."/>
        </authorList>
    </citation>
    <scope>NUCLEOTIDE SEQUENCE [LARGE SCALE GENOMIC DNA]</scope>
    <source>
        <strain evidence="4 5">SAORIC-28</strain>
    </source>
</reference>
<evidence type="ECO:0000256" key="1">
    <source>
        <dbReference type="ARBA" id="ARBA00022603"/>
    </source>
</evidence>
<dbReference type="GO" id="GO:0032259">
    <property type="term" value="P:methylation"/>
    <property type="evidence" value="ECO:0007669"/>
    <property type="project" value="UniProtKB-KW"/>
</dbReference>